<gene>
    <name evidence="2" type="ORF">SEV965_LOCUS11961</name>
</gene>
<feature type="region of interest" description="Disordered" evidence="1">
    <location>
        <begin position="365"/>
        <end position="399"/>
    </location>
</feature>
<accession>A0A814IP02</accession>
<feature type="compositionally biased region" description="Acidic residues" evidence="1">
    <location>
        <begin position="184"/>
        <end position="196"/>
    </location>
</feature>
<feature type="compositionally biased region" description="Low complexity" evidence="1">
    <location>
        <begin position="544"/>
        <end position="564"/>
    </location>
</feature>
<feature type="compositionally biased region" description="Basic residues" evidence="1">
    <location>
        <begin position="580"/>
        <end position="595"/>
    </location>
</feature>
<feature type="region of interest" description="Disordered" evidence="1">
    <location>
        <begin position="60"/>
        <end position="83"/>
    </location>
</feature>
<feature type="compositionally biased region" description="Polar residues" evidence="1">
    <location>
        <begin position="197"/>
        <end position="207"/>
    </location>
</feature>
<sequence length="654" mass="72136">MARIKSVTSRTGMLLDGNTTRLPLALKPSNSRVSSSSSCTIELLSPITANTDINSTLTSISDPPSLLASSKEKKSSSSIKKMKKTKSQSKAVIIESEADEEDTDIQNGAEAQYDLITSIHECGGIDQFLEAPCMILYKRFLAGQDSVRGVEKIHETKRSSGNAQSEIHSSNKTVKYVQSRNKNDDEEEKSDIENIDGNDSGTMNSKTTELEGEDEKTQVPSASEDEIVEEGTSQTNMSIGDTKRKNINYKGGSKNCGLYMFLNKYQEVKECVNNVLSYGREHGVLMSGVQLKTLLDIQNVEITKNRACAIVELISNNVEVVSNPHFVPPTAQKSLFEYYGDGSELTAVSPAKSIPIPRSIMIEYREEESKKKKTDGDNKRGKEEQEPPLEMKKKIDAENYNSEAATKMMEVDDEKINENQTNSIDNKQNNKKEKKKLNENNSEKGRNISSSHNHLKRPVINNDRESSSDNTGINSTKSPSKIKNVVERCTSPIPGKTDSSITICTERRLSPLSSSWSTVSTNDQISSTDVSHSISPQHSNAADSTTKTSSSLLQQSTPSQTKQTNVSIKKVDTAQTPKDSKRRSYGLRSKAKRKQPQQSPTEHSNTAPPAPSSKKRKIDSNKKSAEKYQILTKQLGKIPKKIHTPSATVTSNDN</sequence>
<feature type="compositionally biased region" description="Basic and acidic residues" evidence="1">
    <location>
        <begin position="428"/>
        <end position="446"/>
    </location>
</feature>
<evidence type="ECO:0000256" key="1">
    <source>
        <dbReference type="SAM" id="MobiDB-lite"/>
    </source>
</evidence>
<evidence type="ECO:0000313" key="2">
    <source>
        <dbReference type="EMBL" id="CAF1024195.1"/>
    </source>
</evidence>
<feature type="compositionally biased region" description="Polar residues" evidence="1">
    <location>
        <begin position="522"/>
        <end position="543"/>
    </location>
</feature>
<dbReference type="AlphaFoldDB" id="A0A814IP02"/>
<dbReference type="Proteomes" id="UP000663889">
    <property type="component" value="Unassembled WGS sequence"/>
</dbReference>
<feature type="compositionally biased region" description="Low complexity" evidence="1">
    <location>
        <begin position="510"/>
        <end position="521"/>
    </location>
</feature>
<feature type="compositionally biased region" description="Basic and acidic residues" evidence="1">
    <location>
        <begin position="365"/>
        <end position="397"/>
    </location>
</feature>
<feature type="compositionally biased region" description="Polar residues" evidence="1">
    <location>
        <begin position="596"/>
        <end position="607"/>
    </location>
</feature>
<feature type="compositionally biased region" description="Polar residues" evidence="1">
    <location>
        <begin position="468"/>
        <end position="481"/>
    </location>
</feature>
<comment type="caution">
    <text evidence="2">The sequence shown here is derived from an EMBL/GenBank/DDBJ whole genome shotgun (WGS) entry which is preliminary data.</text>
</comment>
<proteinExistence type="predicted"/>
<name>A0A814IP02_9BILA</name>
<protein>
    <submittedName>
        <fullName evidence="2">Uncharacterized protein</fullName>
    </submittedName>
</protein>
<dbReference type="EMBL" id="CAJNOU010000531">
    <property type="protein sequence ID" value="CAF1024195.1"/>
    <property type="molecule type" value="Genomic_DNA"/>
</dbReference>
<feature type="region of interest" description="Disordered" evidence="1">
    <location>
        <begin position="152"/>
        <end position="240"/>
    </location>
</feature>
<reference evidence="2" key="1">
    <citation type="submission" date="2021-02" db="EMBL/GenBank/DDBJ databases">
        <authorList>
            <person name="Nowell W R."/>
        </authorList>
    </citation>
    <scope>NUCLEOTIDE SEQUENCE</scope>
</reference>
<feature type="compositionally biased region" description="Polar residues" evidence="1">
    <location>
        <begin position="159"/>
        <end position="180"/>
    </location>
</feature>
<organism evidence="2 3">
    <name type="scientific">Rotaria sordida</name>
    <dbReference type="NCBI Taxonomy" id="392033"/>
    <lineage>
        <taxon>Eukaryota</taxon>
        <taxon>Metazoa</taxon>
        <taxon>Spiralia</taxon>
        <taxon>Gnathifera</taxon>
        <taxon>Rotifera</taxon>
        <taxon>Eurotatoria</taxon>
        <taxon>Bdelloidea</taxon>
        <taxon>Philodinida</taxon>
        <taxon>Philodinidae</taxon>
        <taxon>Rotaria</taxon>
    </lineage>
</organism>
<feature type="region of interest" description="Disordered" evidence="1">
    <location>
        <begin position="416"/>
        <end position="654"/>
    </location>
</feature>
<feature type="compositionally biased region" description="Polar residues" evidence="1">
    <location>
        <begin position="645"/>
        <end position="654"/>
    </location>
</feature>
<evidence type="ECO:0000313" key="3">
    <source>
        <dbReference type="Proteomes" id="UP000663889"/>
    </source>
</evidence>